<name>A0A0R3X384_HYDTA</name>
<reference evidence="4" key="1">
    <citation type="submission" date="2017-02" db="UniProtKB">
        <authorList>
            <consortium name="WormBaseParasite"/>
        </authorList>
    </citation>
    <scope>IDENTIFICATION</scope>
</reference>
<dbReference type="Gene3D" id="3.40.50.300">
    <property type="entry name" value="P-loop containing nucleotide triphosphate hydrolases"/>
    <property type="match status" value="1"/>
</dbReference>
<dbReference type="PROSITE" id="PS51199">
    <property type="entry name" value="SF4_HELICASE"/>
    <property type="match status" value="1"/>
</dbReference>
<dbReference type="GO" id="GO:0043139">
    <property type="term" value="F:5'-3' DNA helicase activity"/>
    <property type="evidence" value="ECO:0007669"/>
    <property type="project" value="InterPro"/>
</dbReference>
<dbReference type="OrthoDB" id="275278at2759"/>
<organism evidence="4">
    <name type="scientific">Hydatigena taeniaeformis</name>
    <name type="common">Feline tapeworm</name>
    <name type="synonym">Taenia taeniaeformis</name>
    <dbReference type="NCBI Taxonomy" id="6205"/>
    <lineage>
        <taxon>Eukaryota</taxon>
        <taxon>Metazoa</taxon>
        <taxon>Spiralia</taxon>
        <taxon>Lophotrochozoa</taxon>
        <taxon>Platyhelminthes</taxon>
        <taxon>Cestoda</taxon>
        <taxon>Eucestoda</taxon>
        <taxon>Cyclophyllidea</taxon>
        <taxon>Taeniidae</taxon>
        <taxon>Hydatigera</taxon>
    </lineage>
</organism>
<evidence type="ECO:0000313" key="3">
    <source>
        <dbReference type="Proteomes" id="UP000274429"/>
    </source>
</evidence>
<dbReference type="InterPro" id="IPR027417">
    <property type="entry name" value="P-loop_NTPase"/>
</dbReference>
<dbReference type="EMBL" id="UYWX01020404">
    <property type="protein sequence ID" value="VDM32234.1"/>
    <property type="molecule type" value="Genomic_DNA"/>
</dbReference>
<dbReference type="InterPro" id="IPR027032">
    <property type="entry name" value="Twinkle-like"/>
</dbReference>
<gene>
    <name evidence="2" type="ORF">TTAC_LOCUS7777</name>
</gene>
<dbReference type="Pfam" id="PF13481">
    <property type="entry name" value="AAA_25"/>
    <property type="match status" value="1"/>
</dbReference>
<dbReference type="GO" id="GO:0003697">
    <property type="term" value="F:single-stranded DNA binding"/>
    <property type="evidence" value="ECO:0007669"/>
    <property type="project" value="InterPro"/>
</dbReference>
<feature type="domain" description="SF4 helicase" evidence="1">
    <location>
        <begin position="22"/>
        <end position="323"/>
    </location>
</feature>
<dbReference type="GO" id="GO:0006264">
    <property type="term" value="P:mitochondrial DNA replication"/>
    <property type="evidence" value="ECO:0007669"/>
    <property type="project" value="TreeGrafter"/>
</dbReference>
<protein>
    <submittedName>
        <fullName evidence="4">SF4 helicase domain-containing protein</fullName>
    </submittedName>
</protein>
<keyword evidence="3" id="KW-1185">Reference proteome</keyword>
<dbReference type="GO" id="GO:0005739">
    <property type="term" value="C:mitochondrion"/>
    <property type="evidence" value="ECO:0007669"/>
    <property type="project" value="TreeGrafter"/>
</dbReference>
<dbReference type="GO" id="GO:0005524">
    <property type="term" value="F:ATP binding"/>
    <property type="evidence" value="ECO:0007669"/>
    <property type="project" value="InterPro"/>
</dbReference>
<evidence type="ECO:0000313" key="2">
    <source>
        <dbReference type="EMBL" id="VDM32234.1"/>
    </source>
</evidence>
<proteinExistence type="predicted"/>
<evidence type="ECO:0000259" key="1">
    <source>
        <dbReference type="PROSITE" id="PS51199"/>
    </source>
</evidence>
<dbReference type="InterPro" id="IPR007694">
    <property type="entry name" value="DNA_helicase_DnaB-like_C"/>
</dbReference>
<dbReference type="PANTHER" id="PTHR12873:SF0">
    <property type="entry name" value="TWINKLE MTDNA HELICASE"/>
    <property type="match status" value="1"/>
</dbReference>
<accession>A0A0R3X384</accession>
<dbReference type="SUPFAM" id="SSF52540">
    <property type="entry name" value="P-loop containing nucleoside triphosphate hydrolases"/>
    <property type="match status" value="1"/>
</dbReference>
<dbReference type="AlphaFoldDB" id="A0A0R3X384"/>
<evidence type="ECO:0000313" key="4">
    <source>
        <dbReference type="WBParaSite" id="TTAC_0000779201-mRNA-1"/>
    </source>
</evidence>
<sequence length="334" mass="37945">MMKILKFDGDLLAKTLNEILNVVEIQGVQWHRFKELNKLLKGFRTHEMTVLSGKTGVGKTTFACEYSLDLAEQGVRTLWGSFEMPLPRICRTLLHQFAGEQLCPQSSMRVAAWASAFQHEVPMFFLSTHGRPSEKEVFLALEESVKRDGIEHVILDNLQFMMGCTGSRGMEEKFQRQDRFVERLRGFATDSGAHLTLVVHPRKLESDHLLTINSLYGGGKIGQEADNILLMQEEVDTAVPKKYLQVKSYFVSDRYLPMAAQITVISVNAIEIPPARKRVPCMHYPVSHFAQQVVKNRYDGTVGKMDLHFNRSRLSFRPSSRSLQVLQTISEAVD</sequence>
<reference evidence="2 3" key="2">
    <citation type="submission" date="2018-11" db="EMBL/GenBank/DDBJ databases">
        <authorList>
            <consortium name="Pathogen Informatics"/>
        </authorList>
    </citation>
    <scope>NUCLEOTIDE SEQUENCE [LARGE SCALE GENOMIC DNA]</scope>
</reference>
<dbReference type="Proteomes" id="UP000274429">
    <property type="component" value="Unassembled WGS sequence"/>
</dbReference>
<dbReference type="WBParaSite" id="TTAC_0000779201-mRNA-1">
    <property type="protein sequence ID" value="TTAC_0000779201-mRNA-1"/>
    <property type="gene ID" value="TTAC_0000779201"/>
</dbReference>
<dbReference type="PANTHER" id="PTHR12873">
    <property type="entry name" value="T7-LIKE MITOCHONDRIAL DNA HELICASE"/>
    <property type="match status" value="1"/>
</dbReference>
<dbReference type="STRING" id="6205.A0A0R3X384"/>